<dbReference type="InterPro" id="IPR036637">
    <property type="entry name" value="Phosphohistidine_dom_sf"/>
</dbReference>
<dbReference type="GO" id="GO:0016772">
    <property type="term" value="F:transferase activity, transferring phosphorus-containing groups"/>
    <property type="evidence" value="ECO:0007669"/>
    <property type="project" value="InterPro"/>
</dbReference>
<dbReference type="PANTHER" id="PTHR43615:SF1">
    <property type="entry name" value="PPDK_N DOMAIN-CONTAINING PROTEIN"/>
    <property type="match status" value="1"/>
</dbReference>
<protein>
    <recommendedName>
        <fullName evidence="2">PEP-utilising enzyme mobile domain-containing protein</fullName>
    </recommendedName>
</protein>
<dbReference type="InterPro" id="IPR008279">
    <property type="entry name" value="PEP-util_enz_mobile_dom"/>
</dbReference>
<evidence type="ECO:0000256" key="1">
    <source>
        <dbReference type="SAM" id="MobiDB-lite"/>
    </source>
</evidence>
<accession>A0A381UCJ2</accession>
<dbReference type="InterPro" id="IPR051549">
    <property type="entry name" value="PEP_Utilizing_Enz"/>
</dbReference>
<feature type="domain" description="PEP-utilising enzyme mobile" evidence="2">
    <location>
        <begin position="273"/>
        <end position="343"/>
    </location>
</feature>
<organism evidence="3">
    <name type="scientific">marine metagenome</name>
    <dbReference type="NCBI Taxonomy" id="408172"/>
    <lineage>
        <taxon>unclassified sequences</taxon>
        <taxon>metagenomes</taxon>
        <taxon>ecological metagenomes</taxon>
    </lineage>
</organism>
<feature type="region of interest" description="Disordered" evidence="1">
    <location>
        <begin position="170"/>
        <end position="190"/>
    </location>
</feature>
<reference evidence="3" key="1">
    <citation type="submission" date="2018-05" db="EMBL/GenBank/DDBJ databases">
        <authorList>
            <person name="Lanie J.A."/>
            <person name="Ng W.-L."/>
            <person name="Kazmierczak K.M."/>
            <person name="Andrzejewski T.M."/>
            <person name="Davidsen T.M."/>
            <person name="Wayne K.J."/>
            <person name="Tettelin H."/>
            <person name="Glass J.I."/>
            <person name="Rusch D."/>
            <person name="Podicherti R."/>
            <person name="Tsui H.-C.T."/>
            <person name="Winkler M.E."/>
        </authorList>
    </citation>
    <scope>NUCLEOTIDE SEQUENCE</scope>
</reference>
<dbReference type="AlphaFoldDB" id="A0A381UCJ2"/>
<dbReference type="SUPFAM" id="SSF52009">
    <property type="entry name" value="Phosphohistidine domain"/>
    <property type="match status" value="1"/>
</dbReference>
<evidence type="ECO:0000313" key="3">
    <source>
        <dbReference type="EMBL" id="SVA25077.1"/>
    </source>
</evidence>
<dbReference type="PANTHER" id="PTHR43615">
    <property type="entry name" value="PHOSPHOENOLPYRUVATE SYNTHASE-RELATED"/>
    <property type="match status" value="1"/>
</dbReference>
<evidence type="ECO:0000259" key="2">
    <source>
        <dbReference type="Pfam" id="PF00391"/>
    </source>
</evidence>
<gene>
    <name evidence="3" type="ORF">METZ01_LOCUS77931</name>
</gene>
<dbReference type="EMBL" id="UINC01006036">
    <property type="protein sequence ID" value="SVA25077.1"/>
    <property type="molecule type" value="Genomic_DNA"/>
</dbReference>
<sequence length="351" mass="36004">PSTVEPREALARIRAAVARSGVVPTSLAEVAAASSEAADELRAYLRLRGSVLYAGYDLDSPTLGEAPDVILASILNASTTGPDPGVADRAATALRGQVPDIDRTRFDGLLADAREAMDLRDDNGPITAEWPCGLLRLAMLEAGRRLAASGRLQDPSHVFELDRHELPAVIAGSSEPAASDLSTRAADRAHQKTLAPPATLGEPEAQPPLDALPAPLATTVSLVLTVIAELGMGDQEAPMVDGPSLAGTGIGSAPITGVARVAENAEEAFDRLEPGEILVTRTTSPAYNMVLTLVGGLVTAEGGPMSHAAVLSRELGIPAVVGAPDAMRLIADGDLVEVDPVAGRVQVVGGG</sequence>
<feature type="non-terminal residue" evidence="3">
    <location>
        <position position="1"/>
    </location>
</feature>
<dbReference type="Gene3D" id="3.50.30.10">
    <property type="entry name" value="Phosphohistidine domain"/>
    <property type="match status" value="1"/>
</dbReference>
<name>A0A381UCJ2_9ZZZZ</name>
<dbReference type="Pfam" id="PF00391">
    <property type="entry name" value="PEP-utilizers"/>
    <property type="match status" value="1"/>
</dbReference>
<proteinExistence type="predicted"/>